<protein>
    <submittedName>
        <fullName evidence="1">Uncharacterized protein</fullName>
    </submittedName>
</protein>
<dbReference type="AlphaFoldDB" id="A0A084XUK4"/>
<dbReference type="Proteomes" id="UP000019812">
    <property type="component" value="Unassembled WGS sequence"/>
</dbReference>
<name>A0A084XUK4_9PROT</name>
<gene>
    <name evidence="1" type="ORF">CAPSK01_004517</name>
</gene>
<proteinExistence type="predicted"/>
<evidence type="ECO:0000313" key="1">
    <source>
        <dbReference type="EMBL" id="KFB66148.1"/>
    </source>
</evidence>
<organism evidence="1 2">
    <name type="scientific">Candidatus Accumulibacter vicinus</name>
    <dbReference type="NCBI Taxonomy" id="2954382"/>
    <lineage>
        <taxon>Bacteria</taxon>
        <taxon>Pseudomonadati</taxon>
        <taxon>Pseudomonadota</taxon>
        <taxon>Betaproteobacteria</taxon>
        <taxon>Candidatus Accumulibacter</taxon>
    </lineage>
</organism>
<evidence type="ECO:0000313" key="2">
    <source>
        <dbReference type="Proteomes" id="UP000019812"/>
    </source>
</evidence>
<sequence>MLLARLHRHRWEPTKVNRWYWCFERKCSKCGSVQHTRVDDFSWETLETTWRDGPHP</sequence>
<dbReference type="STRING" id="1457154.CAPSK01_004517"/>
<reference evidence="1 2" key="1">
    <citation type="submission" date="2014-07" db="EMBL/GenBank/DDBJ databases">
        <title>Expanding our view of genomic diversity in Candidatus Accumulibacter clades.</title>
        <authorList>
            <person name="Skennerton C.T."/>
            <person name="Barr J.J."/>
            <person name="Slater F.R."/>
            <person name="Bond P.L."/>
            <person name="Tyson G.W."/>
        </authorList>
    </citation>
    <scope>NUCLEOTIDE SEQUENCE [LARGE SCALE GENOMIC DNA]</scope>
    <source>
        <strain evidence="2">SK-01</strain>
    </source>
</reference>
<accession>A0A084XUK4</accession>
<comment type="caution">
    <text evidence="1">The sequence shown here is derived from an EMBL/GenBank/DDBJ whole genome shotgun (WGS) entry which is preliminary data.</text>
</comment>
<dbReference type="EMBL" id="JDSS02000049">
    <property type="protein sequence ID" value="KFB66148.1"/>
    <property type="molecule type" value="Genomic_DNA"/>
</dbReference>